<dbReference type="Proteomes" id="UP000249375">
    <property type="component" value="Chromosome"/>
</dbReference>
<evidence type="ECO:0000313" key="4">
    <source>
        <dbReference type="Proteomes" id="UP000249375"/>
    </source>
</evidence>
<evidence type="ECO:0000256" key="1">
    <source>
        <dbReference type="SAM" id="SignalP"/>
    </source>
</evidence>
<organism evidence="3 4">
    <name type="scientific">Pseudoprevotella muciniphila</name>
    <dbReference type="NCBI Taxonomy" id="2133944"/>
    <lineage>
        <taxon>Bacteria</taxon>
        <taxon>Pseudomonadati</taxon>
        <taxon>Bacteroidota</taxon>
        <taxon>Bacteroidia</taxon>
        <taxon>Bacteroidales</taxon>
        <taxon>Prevotellaceae</taxon>
        <taxon>Pseudoprevotella</taxon>
    </lineage>
</organism>
<feature type="chain" id="PRO_5024326806" evidence="1">
    <location>
        <begin position="25"/>
        <end position="824"/>
    </location>
</feature>
<keyword evidence="3" id="KW-0378">Hydrolase</keyword>
<evidence type="ECO:0000259" key="2">
    <source>
        <dbReference type="Pfam" id="PF20009"/>
    </source>
</evidence>
<dbReference type="GO" id="GO:0016787">
    <property type="term" value="F:hydrolase activity"/>
    <property type="evidence" value="ECO:0007669"/>
    <property type="project" value="UniProtKB-KW"/>
</dbReference>
<dbReference type="EMBL" id="CP033459">
    <property type="protein sequence ID" value="QFQ12383.1"/>
    <property type="molecule type" value="Genomic_DNA"/>
</dbReference>
<feature type="domain" description="GEVED" evidence="2">
    <location>
        <begin position="291"/>
        <end position="372"/>
    </location>
</feature>
<name>A0A5P8E5U9_9BACT</name>
<feature type="signal peptide" evidence="1">
    <location>
        <begin position="1"/>
        <end position="24"/>
    </location>
</feature>
<dbReference type="AlphaFoldDB" id="A0A5P8E5U9"/>
<reference evidence="3 4" key="1">
    <citation type="submission" date="2018-11" db="EMBL/GenBank/DDBJ databases">
        <authorList>
            <person name="Na S.W."/>
            <person name="Baik M."/>
        </authorList>
    </citation>
    <scope>NUCLEOTIDE SEQUENCE [LARGE SCALE GENOMIC DNA]</scope>
    <source>
        <strain evidence="3 4">E39</strain>
    </source>
</reference>
<gene>
    <name evidence="3" type="ORF">C7Y71_004780</name>
</gene>
<protein>
    <submittedName>
        <fullName evidence="3">Glycoside hydrolase family 16 protein</fullName>
    </submittedName>
</protein>
<dbReference type="KEGG" id="alq:C7Y71_004780"/>
<sequence>MNKVMKLKKYTLIAALALPMAAAAQTASVTFDTDDYKAVSVYDSWENSPFRSGTLKGNIAVIDNHLNQVDSVIGEAPNPTEKILAIQRSRFGSNQFGARIDLKTPFSLSPTIQYVHVLINRPIEGRVMLMGLGKHREPEWAGQSPETEQFWEISTTTIKANRWTDAVFGIKGVSGVDIYSLVVVPECESPHEHKRDFVAYIDQIVVNTSSAPLIQYDDYPTNFDKESTKATRSDRGIKTVSLGGKTVTVSSDPTSGDPVYRDMMANTFPVKAGQTVTGAITIEGTWMNSFLYIDYGQDGKFSYDINEDGTPAEGSDLMTYSNYQGKNSRGLTNSSANTIAMPSFNIPEGTPKGFYRMRFKDDWNDIDPGGASSIVSNGGGIVDVRLNVHEDEVSVKEDNRNGEVLSGDGSALMTTTPFGRAFTVKLNPENGFAYNGMRVRHGYNLDGDSLIHSTPQYVDHYVWSKNFDENDCYTIPAEWVDGDIVIEGLFVEKGTEITYDYPLNIEDDATMSRSDRHLDAVTMANKRVDISNDKKIYHEDMSQTFLVAPDEQVTPTFTYTGGWMHGYVYIDKGQDGVFDTGDITNGVISDNSDAMTFSFWSGDNTNGLSGYNSNGVNLTGSERNVLNPPSFTIPNLADGFYRIRFKVDWNEIYAGGNVTSNNHIINNGGGIADFRLRVFSGSEVNVSVESEHGDVLNPFDEPVNGTTVPFNEALTLKVVPATGCEVEKITVTHGILDAKPVIIHSVPQVLTKTYTYQDIYDGELTIPADIIDGDLAIVVTYTAPTGINAIGGNNLPKVIYDLQGRRVVNPGKGVYIINGKKVMK</sequence>
<proteinExistence type="predicted"/>
<dbReference type="InterPro" id="IPR045474">
    <property type="entry name" value="GEVED"/>
</dbReference>
<evidence type="ECO:0000313" key="3">
    <source>
        <dbReference type="EMBL" id="QFQ12383.1"/>
    </source>
</evidence>
<keyword evidence="4" id="KW-1185">Reference proteome</keyword>
<dbReference type="Pfam" id="PF20009">
    <property type="entry name" value="GEVED"/>
    <property type="match status" value="1"/>
</dbReference>
<keyword evidence="1" id="KW-0732">Signal</keyword>
<accession>A0A5P8E5U9</accession>